<dbReference type="EMBL" id="CYGV01001235">
    <property type="protein sequence ID" value="CUA71429.1"/>
    <property type="molecule type" value="Genomic_DNA"/>
</dbReference>
<keyword evidence="3" id="KW-0479">Metal-binding</keyword>
<dbReference type="GO" id="GO:0008270">
    <property type="term" value="F:zinc ion binding"/>
    <property type="evidence" value="ECO:0007669"/>
    <property type="project" value="UniProtKB-KW"/>
</dbReference>
<dbReference type="AlphaFoldDB" id="A0A0K6FZ79"/>
<evidence type="ECO:0000256" key="6">
    <source>
        <dbReference type="ARBA" id="ARBA00022859"/>
    </source>
</evidence>
<evidence type="ECO:0000259" key="7">
    <source>
        <dbReference type="PROSITE" id="PS51981"/>
    </source>
</evidence>
<dbReference type="InterPro" id="IPR027417">
    <property type="entry name" value="P-loop_NTPase"/>
</dbReference>
<dbReference type="InterPro" id="IPR047187">
    <property type="entry name" value="SF1_C_Upf1"/>
</dbReference>
<dbReference type="PROSITE" id="PS51981">
    <property type="entry name" value="ZF_RZ"/>
    <property type="match status" value="1"/>
</dbReference>
<dbReference type="PANTHER" id="PTHR10887">
    <property type="entry name" value="DNA2/NAM7 HELICASE FAMILY"/>
    <property type="match status" value="1"/>
</dbReference>
<dbReference type="Pfam" id="PF13087">
    <property type="entry name" value="AAA_12"/>
    <property type="match status" value="1"/>
</dbReference>
<proteinExistence type="predicted"/>
<dbReference type="PANTHER" id="PTHR10887:SF341">
    <property type="entry name" value="NFX1-TYPE ZINC FINGER-CONTAINING PROTEIN 1"/>
    <property type="match status" value="1"/>
</dbReference>
<reference evidence="8 9" key="1">
    <citation type="submission" date="2015-07" db="EMBL/GenBank/DDBJ databases">
        <authorList>
            <person name="Noorani M."/>
        </authorList>
    </citation>
    <scope>NUCLEOTIDE SEQUENCE [LARGE SCALE GENOMIC DNA]</scope>
    <source>
        <strain evidence="8">BBA 69670</strain>
    </source>
</reference>
<gene>
    <name evidence="8" type="ORF">RSOLAG22IIIB_09537</name>
</gene>
<protein>
    <submittedName>
        <fullName evidence="8">Nonribosomal peptide synthetase 1 [Aspergillus fumigatus Af293]</fullName>
    </submittedName>
</protein>
<evidence type="ECO:0000256" key="1">
    <source>
        <dbReference type="ARBA" id="ARBA00004496"/>
    </source>
</evidence>
<evidence type="ECO:0000313" key="8">
    <source>
        <dbReference type="EMBL" id="CUA71429.1"/>
    </source>
</evidence>
<dbReference type="InterPro" id="IPR045055">
    <property type="entry name" value="DNA2/NAM7-like"/>
</dbReference>
<name>A0A0K6FZ79_9AGAM</name>
<comment type="subcellular location">
    <subcellularLocation>
        <location evidence="1">Cytoplasm</location>
    </subcellularLocation>
</comment>
<organism evidence="8 9">
    <name type="scientific">Rhizoctonia solani</name>
    <dbReference type="NCBI Taxonomy" id="456999"/>
    <lineage>
        <taxon>Eukaryota</taxon>
        <taxon>Fungi</taxon>
        <taxon>Dikarya</taxon>
        <taxon>Basidiomycota</taxon>
        <taxon>Agaricomycotina</taxon>
        <taxon>Agaricomycetes</taxon>
        <taxon>Cantharellales</taxon>
        <taxon>Ceratobasidiaceae</taxon>
        <taxon>Rhizoctonia</taxon>
    </lineage>
</organism>
<keyword evidence="2" id="KW-0963">Cytoplasm</keyword>
<evidence type="ECO:0000256" key="2">
    <source>
        <dbReference type="ARBA" id="ARBA00022490"/>
    </source>
</evidence>
<keyword evidence="4" id="KW-0863">Zinc-finger</keyword>
<dbReference type="CDD" id="cd18808">
    <property type="entry name" value="SF1_C_Upf1"/>
    <property type="match status" value="1"/>
</dbReference>
<dbReference type="GO" id="GO:0031048">
    <property type="term" value="P:regulatory ncRNA-mediated heterochromatin formation"/>
    <property type="evidence" value="ECO:0007669"/>
    <property type="project" value="TreeGrafter"/>
</dbReference>
<dbReference type="InterPro" id="IPR046439">
    <property type="entry name" value="ZF_RZ_dom"/>
</dbReference>
<dbReference type="GO" id="GO:0005737">
    <property type="term" value="C:cytoplasm"/>
    <property type="evidence" value="ECO:0007669"/>
    <property type="project" value="UniProtKB-SubCell"/>
</dbReference>
<keyword evidence="5" id="KW-0862">Zinc</keyword>
<evidence type="ECO:0000256" key="3">
    <source>
        <dbReference type="ARBA" id="ARBA00022723"/>
    </source>
</evidence>
<evidence type="ECO:0000313" key="9">
    <source>
        <dbReference type="Proteomes" id="UP000044841"/>
    </source>
</evidence>
<dbReference type="SUPFAM" id="SSF52540">
    <property type="entry name" value="P-loop containing nucleoside triphosphate hydrolases"/>
    <property type="match status" value="1"/>
</dbReference>
<dbReference type="InterPro" id="IPR041679">
    <property type="entry name" value="DNA2/NAM7-like_C"/>
</dbReference>
<dbReference type="Gene3D" id="3.40.50.300">
    <property type="entry name" value="P-loop containing nucleotide triphosphate hydrolases"/>
    <property type="match status" value="1"/>
</dbReference>
<dbReference type="Pfam" id="PF20173">
    <property type="entry name" value="ZnF_RZ-type"/>
    <property type="match status" value="1"/>
</dbReference>
<feature type="domain" description="RZ-type" evidence="7">
    <location>
        <begin position="744"/>
        <end position="798"/>
    </location>
</feature>
<sequence length="798" mass="89492">MIFVLTLSTLFKIDMIYDLVLHLIKQGCYNKPGNIVILAAYLGQIPKLRKRLQDVVTIVIDERDAELLEQQGIDQEDTSTVQKVQLSKQVTIRTLDNFQGEEGEVIILSLVRNSGTPFNEDTSSLEYVRGKAPIGFLRSVNRTNVGLSRAKHGLYVFGNAPELAQGSKMWSDVLKEFRSSECLGPRLPIACHRHPDYIQWVDSPGVIPVVSPNGGCCRPCGDVLSCGHICPSLTMLGMLRRDGEMPIPNHELTVAMRTCPSPYAVLSVCGEPCELQTCVPCSEEDTSDSTVDLLGQVCLRDLEDDDTLDSMTITLSCRHVFTVEALDSVTRISDFYERDRYGEWTKAILPNASIRHYRPVCPRCSGSIDSLRYGRVLKCSNHSIIQHNVARTLSNQLSWVEGRLDEIRDRLEEEIIQAVHLLGTANLPTLSEAARRASLERIEIALAAEEDFPTSFEFIENLGKLHGFAPRHTKAWRKAVGAASRPYEIAYGVAAYESDPSAAAYNNWLKRLYENGLKKRGGSTAPTVDPAQQRLQQLATKEAHTRIGHVYPRASDRFTVEAFWVTIEILMNLGLAISEACGQIWQRDVPGANTTPLDYFAEFIFLRASKDAETAYRLAEESKSRNKALICQVLVLQTQYEYALHKCRVAIRDGSLLNRGTRDEYSDMCARSIEHIQVLQTSASREIPHESVPGERDMKAEWIGVYFVHPTQIILEAWNDLARAIQNDVLAWRQGQMDGGQLVIWHRLIQEAAAENRESHTEHFYQCPKGHPYTLGECTTVLGRIWCPECGITIGDSD</sequence>
<dbReference type="GO" id="GO:0002376">
    <property type="term" value="P:immune system process"/>
    <property type="evidence" value="ECO:0007669"/>
    <property type="project" value="UniProtKB-KW"/>
</dbReference>
<evidence type="ECO:0000256" key="4">
    <source>
        <dbReference type="ARBA" id="ARBA00022771"/>
    </source>
</evidence>
<dbReference type="GO" id="GO:0031380">
    <property type="term" value="C:nuclear RNA-directed RNA polymerase complex"/>
    <property type="evidence" value="ECO:0007669"/>
    <property type="project" value="TreeGrafter"/>
</dbReference>
<evidence type="ECO:0000256" key="5">
    <source>
        <dbReference type="ARBA" id="ARBA00022833"/>
    </source>
</evidence>
<accession>A0A0K6FZ79</accession>
<keyword evidence="6" id="KW-0391">Immunity</keyword>
<keyword evidence="9" id="KW-1185">Reference proteome</keyword>
<dbReference type="Proteomes" id="UP000044841">
    <property type="component" value="Unassembled WGS sequence"/>
</dbReference>